<feature type="binding site" evidence="5">
    <location>
        <position position="18"/>
    </location>
    <ligand>
        <name>Fe cation</name>
        <dbReference type="ChEBI" id="CHEBI:24875"/>
        <label>1</label>
    </ligand>
</feature>
<dbReference type="EMBL" id="CP006841">
    <property type="protein sequence ID" value="ALA67310.1"/>
    <property type="molecule type" value="Genomic_DNA"/>
</dbReference>
<feature type="binding site" evidence="5">
    <location>
        <position position="128"/>
    </location>
    <ligand>
        <name>Fe cation</name>
        <dbReference type="ChEBI" id="CHEBI:24875"/>
        <label>1</label>
    </ligand>
</feature>
<dbReference type="KEGG" id="clw:CLAC_05775"/>
<dbReference type="PATRIC" id="fig|1408189.4.peg.1152"/>
<dbReference type="SUPFAM" id="SSF47240">
    <property type="entry name" value="Ferritin-like"/>
    <property type="match status" value="1"/>
</dbReference>
<accession>A0A0K2GZV1</accession>
<dbReference type="PROSITE" id="PS50905">
    <property type="entry name" value="FERRITIN_LIKE"/>
    <property type="match status" value="1"/>
</dbReference>
<feature type="binding site" evidence="5">
    <location>
        <position position="51"/>
    </location>
    <ligand>
        <name>Fe cation</name>
        <dbReference type="ChEBI" id="CHEBI:24875"/>
        <label>1</label>
    </ligand>
</feature>
<feature type="binding site" evidence="5">
    <location>
        <position position="54"/>
    </location>
    <ligand>
        <name>Fe cation</name>
        <dbReference type="ChEBI" id="CHEBI:24875"/>
        <label>1</label>
    </ligand>
</feature>
<feature type="domain" description="Ferritin-like diiron" evidence="7">
    <location>
        <begin position="1"/>
        <end position="146"/>
    </location>
</feature>
<dbReference type="InterPro" id="IPR009078">
    <property type="entry name" value="Ferritin-like_SF"/>
</dbReference>
<gene>
    <name evidence="8" type="ORF">CLAC_05775</name>
</gene>
<reference evidence="8 9" key="1">
    <citation type="submission" date="2013-10" db="EMBL/GenBank/DDBJ databases">
        <title>Complete genome sequence of Corynebacterium lactis DSM 45799(T), isolated from raw cow milk.</title>
        <authorList>
            <person name="Ruckert C."/>
            <person name="Albersmeier A."/>
            <person name="Lipski A."/>
            <person name="Kalinowski J."/>
        </authorList>
    </citation>
    <scope>NUCLEOTIDE SEQUENCE [LARGE SCALE GENOMIC DNA]</scope>
    <source>
        <strain evidence="8 9">RW2-5</strain>
    </source>
</reference>
<dbReference type="InterPro" id="IPR009040">
    <property type="entry name" value="Ferritin-like_diiron"/>
</dbReference>
<dbReference type="GO" id="GO:0008199">
    <property type="term" value="F:ferric iron binding"/>
    <property type="evidence" value="ECO:0007669"/>
    <property type="project" value="InterPro"/>
</dbReference>
<evidence type="ECO:0000256" key="3">
    <source>
        <dbReference type="ARBA" id="ARBA00023002"/>
    </source>
</evidence>
<keyword evidence="4 5" id="KW-0408">Iron</keyword>
<evidence type="ECO:0000256" key="2">
    <source>
        <dbReference type="ARBA" id="ARBA00022723"/>
    </source>
</evidence>
<evidence type="ECO:0000313" key="9">
    <source>
        <dbReference type="Proteomes" id="UP000058446"/>
    </source>
</evidence>
<keyword evidence="3" id="KW-0560">Oxidoreductase</keyword>
<evidence type="ECO:0000256" key="1">
    <source>
        <dbReference type="ARBA" id="ARBA00022434"/>
    </source>
</evidence>
<dbReference type="GO" id="GO:0006879">
    <property type="term" value="P:intracellular iron ion homeostasis"/>
    <property type="evidence" value="ECO:0007669"/>
    <property type="project" value="UniProtKB-KW"/>
</dbReference>
<dbReference type="CDD" id="cd01055">
    <property type="entry name" value="Nonheme_Ferritin"/>
    <property type="match status" value="1"/>
</dbReference>
<name>A0A0K2GZV1_9CORY</name>
<dbReference type="PANTHER" id="PTHR11431:SF127">
    <property type="entry name" value="BACTERIAL NON-HEME FERRITIN"/>
    <property type="match status" value="1"/>
</dbReference>
<dbReference type="GO" id="GO:0005829">
    <property type="term" value="C:cytosol"/>
    <property type="evidence" value="ECO:0007669"/>
    <property type="project" value="TreeGrafter"/>
</dbReference>
<dbReference type="RefSeq" id="WP_053412074.1">
    <property type="nucleotide sequence ID" value="NZ_CP006841.1"/>
</dbReference>
<dbReference type="AlphaFoldDB" id="A0A0K2GZV1"/>
<dbReference type="Proteomes" id="UP000058446">
    <property type="component" value="Chromosome"/>
</dbReference>
<dbReference type="PANTHER" id="PTHR11431">
    <property type="entry name" value="FERRITIN"/>
    <property type="match status" value="1"/>
</dbReference>
<keyword evidence="2 5" id="KW-0479">Metal-binding</keyword>
<sequence>MRLTDTLEKAFNDQLTMELTASHVYRQLAIELDLLDLSGMATWMRAQAEEEVTHANMFIAHLDNRDNRPQIGTVPAPEVKVTSALDAFRAALEHEERVSASIRALRKLADEEGDIDSRPLLDSFLSEQIEEEDTVRTIIGRLELVGDDGSGVLRIDRELGGRSDGAA</sequence>
<dbReference type="OrthoDB" id="9801481at2"/>
<organism evidence="8 9">
    <name type="scientific">Corynebacterium lactis RW2-5</name>
    <dbReference type="NCBI Taxonomy" id="1408189"/>
    <lineage>
        <taxon>Bacteria</taxon>
        <taxon>Bacillati</taxon>
        <taxon>Actinomycetota</taxon>
        <taxon>Actinomycetes</taxon>
        <taxon>Mycobacteriales</taxon>
        <taxon>Corynebacteriaceae</taxon>
        <taxon>Corynebacterium</taxon>
    </lineage>
</organism>
<dbReference type="STRING" id="1408189.CLAC_05775"/>
<feature type="binding site" evidence="5">
    <location>
        <position position="95"/>
    </location>
    <ligand>
        <name>Fe cation</name>
        <dbReference type="ChEBI" id="CHEBI:24875"/>
        <label>1</label>
    </ligand>
</feature>
<evidence type="ECO:0000256" key="6">
    <source>
        <dbReference type="RuleBase" id="RU361145"/>
    </source>
</evidence>
<dbReference type="GO" id="GO:0006826">
    <property type="term" value="P:iron ion transport"/>
    <property type="evidence" value="ECO:0007669"/>
    <property type="project" value="InterPro"/>
</dbReference>
<dbReference type="GO" id="GO:0008198">
    <property type="term" value="F:ferrous iron binding"/>
    <property type="evidence" value="ECO:0007669"/>
    <property type="project" value="TreeGrafter"/>
</dbReference>
<evidence type="ECO:0000256" key="5">
    <source>
        <dbReference type="PIRSR" id="PIRSR601519-1"/>
    </source>
</evidence>
<evidence type="ECO:0000313" key="8">
    <source>
        <dbReference type="EMBL" id="ALA67310.1"/>
    </source>
</evidence>
<dbReference type="InterPro" id="IPR008331">
    <property type="entry name" value="Ferritin_DPS_dom"/>
</dbReference>
<dbReference type="Pfam" id="PF00210">
    <property type="entry name" value="Ferritin"/>
    <property type="match status" value="1"/>
</dbReference>
<dbReference type="InterPro" id="IPR012347">
    <property type="entry name" value="Ferritin-like"/>
</dbReference>
<dbReference type="InterPro" id="IPR041719">
    <property type="entry name" value="Ferritin_prok"/>
</dbReference>
<dbReference type="GO" id="GO:0004322">
    <property type="term" value="F:ferroxidase activity"/>
    <property type="evidence" value="ECO:0007669"/>
    <property type="project" value="TreeGrafter"/>
</dbReference>
<dbReference type="InterPro" id="IPR001519">
    <property type="entry name" value="Ferritin"/>
</dbReference>
<dbReference type="Gene3D" id="1.20.1260.10">
    <property type="match status" value="1"/>
</dbReference>
<evidence type="ECO:0000259" key="7">
    <source>
        <dbReference type="PROSITE" id="PS50905"/>
    </source>
</evidence>
<keyword evidence="9" id="KW-1185">Reference proteome</keyword>
<evidence type="ECO:0000256" key="4">
    <source>
        <dbReference type="ARBA" id="ARBA00023004"/>
    </source>
</evidence>
<proteinExistence type="predicted"/>
<keyword evidence="1 6" id="KW-0409">Iron storage</keyword>
<protein>
    <recommendedName>
        <fullName evidence="6">Ferritin</fullName>
    </recommendedName>
</protein>